<reference evidence="3" key="1">
    <citation type="submission" date="2020-11" db="EMBL/GenBank/DDBJ databases">
        <authorList>
            <consortium name="DOE Joint Genome Institute"/>
            <person name="Ahrendt S."/>
            <person name="Riley R."/>
            <person name="Andreopoulos W."/>
            <person name="Labutti K."/>
            <person name="Pangilinan J."/>
            <person name="Ruiz-Duenas F.J."/>
            <person name="Barrasa J.M."/>
            <person name="Sanchez-Garcia M."/>
            <person name="Camarero S."/>
            <person name="Miyauchi S."/>
            <person name="Serrano A."/>
            <person name="Linde D."/>
            <person name="Babiker R."/>
            <person name="Drula E."/>
            <person name="Ayuso-Fernandez I."/>
            <person name="Pacheco R."/>
            <person name="Padilla G."/>
            <person name="Ferreira P."/>
            <person name="Barriuso J."/>
            <person name="Kellner H."/>
            <person name="Castanera R."/>
            <person name="Alfaro M."/>
            <person name="Ramirez L."/>
            <person name="Pisabarro A.G."/>
            <person name="Kuo A."/>
            <person name="Tritt A."/>
            <person name="Lipzen A."/>
            <person name="He G."/>
            <person name="Yan M."/>
            <person name="Ng V."/>
            <person name="Cullen D."/>
            <person name="Martin F."/>
            <person name="Rosso M.-N."/>
            <person name="Henrissat B."/>
            <person name="Hibbett D."/>
            <person name="Martinez A.T."/>
            <person name="Grigoriev I.V."/>
        </authorList>
    </citation>
    <scope>NUCLEOTIDE SEQUENCE</scope>
    <source>
        <strain evidence="3">CIRM-BRFM 674</strain>
    </source>
</reference>
<keyword evidence="4" id="KW-1185">Reference proteome</keyword>
<evidence type="ECO:0000313" key="3">
    <source>
        <dbReference type="EMBL" id="KAF9470406.1"/>
    </source>
</evidence>
<proteinExistence type="predicted"/>
<dbReference type="Pfam" id="PF18803">
    <property type="entry name" value="CxC2"/>
    <property type="match status" value="1"/>
</dbReference>
<name>A0A9P6CKV3_9AGAR</name>
<accession>A0A9P6CKV3</accession>
<dbReference type="InterPro" id="IPR040521">
    <property type="entry name" value="KDZ"/>
</dbReference>
<organism evidence="3 4">
    <name type="scientific">Pholiota conissans</name>
    <dbReference type="NCBI Taxonomy" id="109636"/>
    <lineage>
        <taxon>Eukaryota</taxon>
        <taxon>Fungi</taxon>
        <taxon>Dikarya</taxon>
        <taxon>Basidiomycota</taxon>
        <taxon>Agaricomycotina</taxon>
        <taxon>Agaricomycetes</taxon>
        <taxon>Agaricomycetidae</taxon>
        <taxon>Agaricales</taxon>
        <taxon>Agaricineae</taxon>
        <taxon>Strophariaceae</taxon>
        <taxon>Pholiota</taxon>
    </lineage>
</organism>
<evidence type="ECO:0000259" key="2">
    <source>
        <dbReference type="Pfam" id="PF18803"/>
    </source>
</evidence>
<sequence length="1097" mass="124778">MDALRPAKRPRTSTGGAFHDAVPFLHPTDFSVVHATEGALRRFSNKVCGARIDGSTHLAAGVWENTTSWSPPDDPQFALDPTSDMYDTVVEGDIMDDFPEVVQQKKRSMVSKRPHVVWMDLHRQTYLDEIVRWAGRGDFRSVKQCPDCIARSVEVPGSPDYRCDECFQPDLKWTGKEFSSVSLKSIGHVIQLNHASMFCENPIPAHASMLVLHTNGIHSVSIHYCGCARSIPQHIQLLRRRLYPASQLSVKTCATFDLLRHLHKMAHTTKASMYDFYRCLENSTDGTGINVPKFRYRALSRMILQWRHLQMLKWAGVQQQAGGIAGIKPGQLAIRCPSCPHPGINLFEGWDRVSDELKFLYTVIMCMDANFRLKNQMVSNYSQDPGLGIGWAYMVPRKPYEDYVLSRASDADISTCVGFQALAKANTKFSEGLRYTGAGLTVCGRSEMILPLGAGNLQKGERYPNMDYIFGSALQFVLVNVVLISYDIMCQWFINLFKRIDEHWPHQIKPRPGIEFIPAIPKLHEPMHHTAGHEVFSLNFIKGCGYTDCECVERVWAPHNALGNSTKTQGPGSRQDVLDDHFGFWNWQKYKSMGRNLLRRYKAAVKERNLQVEGHRGLTESLDPTLVEKWEKLCADWDSDVFPKKKKNPYQLDGAEISQAQVKKELADEEAKYLSNGGTFPHATTTSMFVYMGLDLEETQRRIRRLAKSTAVNPTLRKNGDLTEQRNALTSRIRAWEKLLPIYLPGLLQYHTDHPPPDCKSTNAEDIYLWLPSRIPAPHRSKICAPGLPRIEERIRDAQLPDSLENVKKILKIKSRLIQFKNKNIRGQRDGTRSRSVIDRVHDRARYSAEKYREARTAKYALCGSGEWENTFRVLDDADIRGYQDPNRLRQRVGRRGLLEDDQVVTEDSEARAEDKEEFTLFNEVRKKRHGTGETRRTLSWIWLTTPSSSSSLEDEKDDILRSEWARSRARALRGREEVLLLKEEMRRVLAFLEWKAKWWRSQGLGKEGITQDFVEGNLAYASGQGALQDGLAAHFRELWKSPLQDSILPQTENIDERSANSNSGGLAGNGDSDDDDDDDDDEDARDAATGYDLDDN</sequence>
<dbReference type="AlphaFoldDB" id="A0A9P6CKV3"/>
<dbReference type="Proteomes" id="UP000807469">
    <property type="component" value="Unassembled WGS sequence"/>
</dbReference>
<evidence type="ECO:0000256" key="1">
    <source>
        <dbReference type="SAM" id="MobiDB-lite"/>
    </source>
</evidence>
<feature type="compositionally biased region" description="Acidic residues" evidence="1">
    <location>
        <begin position="1072"/>
        <end position="1085"/>
    </location>
</feature>
<dbReference type="Pfam" id="PF18758">
    <property type="entry name" value="KDZ"/>
    <property type="match status" value="1"/>
</dbReference>
<dbReference type="OrthoDB" id="3214502at2759"/>
<comment type="caution">
    <text evidence="3">The sequence shown here is derived from an EMBL/GenBank/DDBJ whole genome shotgun (WGS) entry which is preliminary data.</text>
</comment>
<dbReference type="EMBL" id="MU156018">
    <property type="protein sequence ID" value="KAF9470406.1"/>
    <property type="molecule type" value="Genomic_DNA"/>
</dbReference>
<feature type="region of interest" description="Disordered" evidence="1">
    <location>
        <begin position="1055"/>
        <end position="1097"/>
    </location>
</feature>
<protein>
    <recommendedName>
        <fullName evidence="2">CxC2-like cysteine cluster KDZ transposase-associated domain-containing protein</fullName>
    </recommendedName>
</protein>
<evidence type="ECO:0000313" key="4">
    <source>
        <dbReference type="Proteomes" id="UP000807469"/>
    </source>
</evidence>
<feature type="domain" description="CxC2-like cysteine cluster KDZ transposase-associated" evidence="2">
    <location>
        <begin position="183"/>
        <end position="288"/>
    </location>
</feature>
<dbReference type="InterPro" id="IPR041457">
    <property type="entry name" value="CxC2_KDZ-assoc"/>
</dbReference>
<gene>
    <name evidence="3" type="ORF">BDN70DRAFT_939740</name>
</gene>